<evidence type="ECO:0000313" key="2">
    <source>
        <dbReference type="Proteomes" id="UP000005640"/>
    </source>
</evidence>
<keyword evidence="3 4" id="KW-1267">Proteomics identification</keyword>
<dbReference type="AlphaFoldDB" id="A0A0U1RRC4"/>
<dbReference type="ExpressionAtlas" id="A0A0U1RRC4">
    <property type="expression patterns" value="baseline and differential"/>
</dbReference>
<dbReference type="VEuPathDB" id="HostDB:ENSG00000101000"/>
<keyword evidence="2" id="KW-1185">Reference proteome</keyword>
<reference evidence="1" key="4">
    <citation type="submission" date="2025-08" db="UniProtKB">
        <authorList>
            <consortium name="Ensembl"/>
        </authorList>
    </citation>
    <scope>IDENTIFICATION</scope>
</reference>
<dbReference type="OpenTargets" id="ENSG00000101000"/>
<dbReference type="HGNC" id="HGNC:9452">
    <property type="gene designation" value="PROCR"/>
</dbReference>
<proteinExistence type="evidence at protein level"/>
<name>A0A0U1RRC4_HUMAN</name>
<dbReference type="Antibodypedia" id="11183">
    <property type="antibodies" value="710 antibodies from 39 providers"/>
</dbReference>
<dbReference type="OrthoDB" id="9441389at2759"/>
<dbReference type="GeneTree" id="ENSGT00390000001159"/>
<dbReference type="Proteomes" id="UP000005640">
    <property type="component" value="Chromosome 20"/>
</dbReference>
<evidence type="ECO:0000313" key="1">
    <source>
        <dbReference type="Ensembl" id="ENSP00000489456.1"/>
    </source>
</evidence>
<dbReference type="PANTHER" id="PTHR15349">
    <property type="entry name" value="ENDOTHELIAL PROTEIN C RECEPTOR"/>
    <property type="match status" value="1"/>
</dbReference>
<evidence type="ECO:0007829" key="3">
    <source>
        <dbReference type="PeptideAtlas" id="A0A0U1RRC4"/>
    </source>
</evidence>
<dbReference type="PANTHER" id="PTHR15349:SF0">
    <property type="entry name" value="ENDOTHELIAL PROTEIN C RECEPTOR"/>
    <property type="match status" value="1"/>
</dbReference>
<dbReference type="Ensembl" id="ENST00000634509.1">
    <property type="protein sequence ID" value="ENSP00000489456.1"/>
    <property type="gene ID" value="ENSG00000101000.7"/>
</dbReference>
<organism evidence="1 2">
    <name type="scientific">Homo sapiens</name>
    <name type="common">Human</name>
    <dbReference type="NCBI Taxonomy" id="9606"/>
    <lineage>
        <taxon>Eukaryota</taxon>
        <taxon>Metazoa</taxon>
        <taxon>Chordata</taxon>
        <taxon>Craniata</taxon>
        <taxon>Vertebrata</taxon>
        <taxon>Euteleostomi</taxon>
        <taxon>Mammalia</taxon>
        <taxon>Eutheria</taxon>
        <taxon>Euarchontoglires</taxon>
        <taxon>Primates</taxon>
        <taxon>Haplorrhini</taxon>
        <taxon>Catarrhini</taxon>
        <taxon>Hominidae</taxon>
        <taxon>Homo</taxon>
    </lineage>
</organism>
<dbReference type="EMBL" id="AL121753">
    <property type="status" value="NOT_ANNOTATED_CDS"/>
    <property type="molecule type" value="Genomic_DNA"/>
</dbReference>
<reference evidence="1 2" key="2">
    <citation type="journal article" date="2001" name="Nature">
        <title>The DNA sequence and comparative analysis of human chromosome 20.</title>
        <authorList>
            <person name="Deloukas P."/>
            <person name="Matthews L.H."/>
            <person name="Ashurst J."/>
            <person name="Burton J."/>
            <person name="Gilbert J.G."/>
            <person name="Jones M."/>
            <person name="Stavrides G."/>
            <person name="Almeida J.P."/>
            <person name="Babbage A.K."/>
            <person name="Bagguley C.L."/>
            <person name="Bailey J."/>
            <person name="Barlow K.F."/>
            <person name="Bates K.N."/>
            <person name="Beard L.M."/>
            <person name="Beare D.M."/>
            <person name="Beasley O.P."/>
            <person name="Bird C.P."/>
            <person name="Blakey S.E."/>
            <person name="Bridgeman A.M."/>
            <person name="Brown A.J."/>
            <person name="Buck D."/>
            <person name="Burrill W."/>
            <person name="Butler A.P."/>
            <person name="Carder C."/>
            <person name="Carter N.P."/>
            <person name="Chapman J.C."/>
            <person name="Clamp M."/>
            <person name="Clark G."/>
            <person name="Clark L.N."/>
            <person name="Clark S.Y."/>
            <person name="Clee C.M."/>
            <person name="Clegg S."/>
            <person name="Cobley V.E."/>
            <person name="Collier R.E."/>
            <person name="Connor R."/>
            <person name="Corby N.R."/>
            <person name="Coulson A."/>
            <person name="Coville G.J."/>
            <person name="Deadman R."/>
            <person name="Dhami P."/>
            <person name="Dunn M."/>
            <person name="Ellington A.G."/>
            <person name="Frankland J.A."/>
            <person name="Fraser A."/>
            <person name="French L."/>
            <person name="Garner P."/>
            <person name="Grafham D.V."/>
            <person name="Griffiths C."/>
            <person name="Griffiths M.N."/>
            <person name="Gwilliam R."/>
            <person name="Hall R.E."/>
            <person name="Hammond S."/>
            <person name="Harley J.L."/>
            <person name="Heath P.D."/>
            <person name="Ho S."/>
            <person name="Holden J.L."/>
            <person name="Howden P.J."/>
            <person name="Huckle E."/>
            <person name="Hunt A.R."/>
            <person name="Hunt S.E."/>
            <person name="Jekosch K."/>
            <person name="Johnson C.M."/>
            <person name="Johnson D."/>
            <person name="Kay M.P."/>
            <person name="Kimberley A.M."/>
            <person name="King A."/>
            <person name="Knights A."/>
            <person name="Laird G.K."/>
            <person name="Lawlor S."/>
            <person name="Lehvaslaiho M.H."/>
            <person name="Leversha M."/>
            <person name="Lloyd C."/>
            <person name="Lloyd D.M."/>
            <person name="Lovell J.D."/>
            <person name="Marsh V.L."/>
            <person name="Martin S.L."/>
            <person name="McConnachie L.J."/>
            <person name="McLay K."/>
            <person name="McMurray A.A."/>
            <person name="Milne S."/>
            <person name="Mistry D."/>
            <person name="Moore M.J."/>
            <person name="Mullikin J.C."/>
            <person name="Nickerson T."/>
            <person name="Oliver K."/>
            <person name="Parker A."/>
            <person name="Patel R."/>
            <person name="Pearce T.A."/>
            <person name="Peck A.I."/>
            <person name="Phillimore B.J."/>
            <person name="Prathalingam S.R."/>
            <person name="Plumb R.W."/>
            <person name="Ramsay H."/>
            <person name="Rice C.M."/>
            <person name="Ross M.T."/>
            <person name="Scott C.E."/>
            <person name="Sehra H.K."/>
            <person name="Shownkeen R."/>
            <person name="Sims S."/>
            <person name="Skuce C.D."/>
            <person name="Smith M.L."/>
            <person name="Soderlund C."/>
            <person name="Steward C.A."/>
            <person name="Sulston J.E."/>
            <person name="Swann M."/>
            <person name="Sycamore N."/>
            <person name="Taylor R."/>
            <person name="Tee L."/>
            <person name="Thomas D.W."/>
            <person name="Thorpe A."/>
            <person name="Tracey A."/>
            <person name="Tromans A.C."/>
            <person name="Vaudin M."/>
            <person name="Wall M."/>
            <person name="Wallis J.M."/>
            <person name="Whitehead S.L."/>
            <person name="Whittaker P."/>
            <person name="Willey D.L."/>
            <person name="Williams L."/>
            <person name="Williams S.A."/>
            <person name="Wilming L."/>
            <person name="Wray P.W."/>
            <person name="Hubbard T."/>
            <person name="Durbin R.M."/>
            <person name="Bentley D.R."/>
            <person name="Beck S."/>
            <person name="Rogers J."/>
        </authorList>
    </citation>
    <scope>NUCLEOTIDE SEQUENCE [LARGE SCALE GENOMIC DNA]</scope>
</reference>
<reference evidence="1" key="5">
    <citation type="submission" date="2025-09" db="UniProtKB">
        <authorList>
            <consortium name="Ensembl"/>
        </authorList>
    </citation>
    <scope>IDENTIFICATION</scope>
</reference>
<dbReference type="SMR" id="A0A0U1RRC4"/>
<dbReference type="Bgee" id="ENSG00000101000">
    <property type="expression patterns" value="Expressed in pericardium and 164 other cell types or tissues"/>
</dbReference>
<dbReference type="GO" id="GO:0038023">
    <property type="term" value="F:signaling receptor activity"/>
    <property type="evidence" value="ECO:0007669"/>
    <property type="project" value="InterPro"/>
</dbReference>
<dbReference type="MassIVE" id="A0A0U1RRC4"/>
<gene>
    <name evidence="1" type="primary">PROCR</name>
</gene>
<accession>A0A0U1RRC4</accession>
<dbReference type="EMBL" id="AL356652">
    <property type="status" value="NOT_ANNOTATED_CDS"/>
    <property type="molecule type" value="Genomic_DNA"/>
</dbReference>
<reference evidence="1 2" key="1">
    <citation type="journal article" date="2001" name="Nature">
        <title>Initial sequencing and analysis of the human genome.</title>
        <authorList>
            <consortium name="International Human Genome Sequencing Consortium"/>
            <person name="Lander E.S."/>
            <person name="Linton L.M."/>
            <person name="Birren B."/>
            <person name="Nusbaum C."/>
            <person name="Zody M.C."/>
            <person name="Baldwin J."/>
            <person name="Devon K."/>
            <person name="Dewar K."/>
            <person name="Doyle M."/>
            <person name="FitzHugh W."/>
            <person name="Funke R."/>
            <person name="Gage D."/>
            <person name="Harris K."/>
            <person name="Heaford A."/>
            <person name="Howland J."/>
            <person name="Kann L."/>
            <person name="Lehoczky J."/>
            <person name="LeVine R."/>
            <person name="McEwan P."/>
            <person name="McKernan K."/>
            <person name="Meldrim J."/>
            <person name="Mesirov J.P."/>
            <person name="Miranda C."/>
            <person name="Morris W."/>
            <person name="Naylor J."/>
            <person name="Raymond C."/>
            <person name="Rosetti M."/>
            <person name="Santos R."/>
            <person name="Sheridan A."/>
            <person name="Sougnez C."/>
            <person name="Stange-Thomann N."/>
            <person name="Stojanovic N."/>
            <person name="Subramanian A."/>
            <person name="Wyman D."/>
            <person name="Rogers J."/>
            <person name="Sulston J."/>
            <person name="Ainscough R."/>
            <person name="Beck S."/>
            <person name="Bentley D."/>
            <person name="Burton J."/>
            <person name="Clee C."/>
            <person name="Carter N."/>
            <person name="Coulson A."/>
            <person name="Deadman R."/>
            <person name="Deloukas P."/>
            <person name="Dunham A."/>
            <person name="Dunham I."/>
            <person name="Durbin R."/>
            <person name="French L."/>
            <person name="Grafham D."/>
            <person name="Gregory S."/>
            <person name="Hubbard T."/>
            <person name="Humphray S."/>
            <person name="Hunt A."/>
            <person name="Jones M."/>
            <person name="Lloyd C."/>
            <person name="McMurray A."/>
            <person name="Matthews L."/>
            <person name="Mercer S."/>
            <person name="Milne S."/>
            <person name="Mullikin J.C."/>
            <person name="Mungall A."/>
            <person name="Plumb R."/>
            <person name="Ross M."/>
            <person name="Shownkeen R."/>
            <person name="Sims S."/>
            <person name="Waterston R.H."/>
            <person name="Wilson R.K."/>
            <person name="Hillier L.W."/>
            <person name="McPherson J.D."/>
            <person name="Marra M.A."/>
            <person name="Mardis E.R."/>
            <person name="Fulton L.A."/>
            <person name="Chinwalla A.T."/>
            <person name="Pepin K.H."/>
            <person name="Gish W.R."/>
            <person name="Chissoe S.L."/>
            <person name="Wendl M.C."/>
            <person name="Delehaunty K.D."/>
            <person name="Miner T.L."/>
            <person name="Delehaunty A."/>
            <person name="Kramer J.B."/>
            <person name="Cook L.L."/>
            <person name="Fulton R.S."/>
            <person name="Johnson D.L."/>
            <person name="Minx P.J."/>
            <person name="Clifton S.W."/>
            <person name="Hawkins T."/>
            <person name="Branscomb E."/>
            <person name="Predki P."/>
            <person name="Richardson P."/>
            <person name="Wenning S."/>
            <person name="Slezak T."/>
            <person name="Doggett N."/>
            <person name="Cheng J.F."/>
            <person name="Olsen A."/>
            <person name="Lucas S."/>
            <person name="Elkin C."/>
            <person name="Uberbacher E."/>
            <person name="Frazier M."/>
            <person name="Gibbs R.A."/>
            <person name="Muzny D.M."/>
            <person name="Scherer S.E."/>
            <person name="Bouck J.B."/>
            <person name="Sodergren E.J."/>
            <person name="Worley K.C."/>
            <person name="Rives C.M."/>
            <person name="Gorrell J.H."/>
            <person name="Metzker M.L."/>
            <person name="Naylor S.L."/>
            <person name="Kucherlapati R.S."/>
            <person name="Nelson D.L."/>
            <person name="Weinstock G.M."/>
            <person name="Sakaki Y."/>
            <person name="Fujiyama A."/>
            <person name="Hattori M."/>
            <person name="Yada T."/>
            <person name="Toyoda A."/>
            <person name="Itoh T."/>
            <person name="Kawagoe C."/>
            <person name="Watanabe H."/>
            <person name="Totoki Y."/>
            <person name="Taylor T."/>
            <person name="Weissenbach J."/>
            <person name="Heilig R."/>
            <person name="Saurin W."/>
            <person name="Artiguenave F."/>
            <person name="Brottier P."/>
            <person name="Bruls T."/>
            <person name="Pelletier E."/>
            <person name="Robert C."/>
            <person name="Wincker P."/>
            <person name="Smith D.R."/>
            <person name="Doucette-Stamm L."/>
            <person name="Rubenfield M."/>
            <person name="Weinstock K."/>
            <person name="Lee H.M."/>
            <person name="Dubois J."/>
            <person name="Rosenthal A."/>
            <person name="Platzer M."/>
            <person name="Nyakatura G."/>
            <person name="Taudien S."/>
            <person name="Rump A."/>
            <person name="Yang H."/>
            <person name="Yu J."/>
            <person name="Wang J."/>
            <person name="Huang G."/>
            <person name="Gu J."/>
            <person name="Hood L."/>
            <person name="Rowen L."/>
            <person name="Madan A."/>
            <person name="Qin S."/>
            <person name="Davis R.W."/>
            <person name="Federspiel N.A."/>
            <person name="Abola A.P."/>
            <person name="Proctor M.J."/>
            <person name="Myers R.M."/>
            <person name="Schmutz J."/>
            <person name="Dickson M."/>
            <person name="Grimwood J."/>
            <person name="Cox D.R."/>
            <person name="Olson M.V."/>
            <person name="Kaul R."/>
            <person name="Raymond C."/>
            <person name="Shimizu N."/>
            <person name="Kawasaki K."/>
            <person name="Minoshima S."/>
            <person name="Evans G.A."/>
            <person name="Athanasiou M."/>
            <person name="Schultz R."/>
            <person name="Roe B.A."/>
            <person name="Chen F."/>
            <person name="Pan H."/>
            <person name="Ramser J."/>
            <person name="Lehrach H."/>
            <person name="Reinhardt R."/>
            <person name="McCombie W.R."/>
            <person name="de la Bastide M."/>
            <person name="Dedhia N."/>
            <person name="Blocker H."/>
            <person name="Hornischer K."/>
            <person name="Nordsiek G."/>
            <person name="Agarwala R."/>
            <person name="Aravind L."/>
            <person name="Bailey J.A."/>
            <person name="Bateman A."/>
            <person name="Batzoglou S."/>
            <person name="Birney E."/>
            <person name="Bork P."/>
            <person name="Brown D.G."/>
            <person name="Burge C.B."/>
            <person name="Cerutti L."/>
            <person name="Chen H.C."/>
            <person name="Church D."/>
            <person name="Clamp M."/>
            <person name="Copley R.R."/>
            <person name="Doerks T."/>
            <person name="Eddy S.R."/>
            <person name="Eichler E.E."/>
            <person name="Furey T.S."/>
            <person name="Galagan J."/>
            <person name="Gilbert J.G."/>
            <person name="Harmon C."/>
            <person name="Hayashizaki Y."/>
            <person name="Haussler D."/>
            <person name="Hermjakob H."/>
            <person name="Hokamp K."/>
            <person name="Jang W."/>
            <person name="Johnson L.S."/>
            <person name="Jones T.A."/>
            <person name="Kasif S."/>
            <person name="Kaspryzk A."/>
            <person name="Kennedy S."/>
            <person name="Kent W.J."/>
            <person name="Kitts P."/>
            <person name="Koonin E.V."/>
            <person name="Korf I."/>
            <person name="Kulp D."/>
            <person name="Lancet D."/>
            <person name="Lowe T.M."/>
            <person name="McLysaght A."/>
            <person name="Mikkelsen T."/>
            <person name="Moran J.V."/>
            <person name="Mulder N."/>
            <person name="Pollara V.J."/>
            <person name="Ponting C.P."/>
            <person name="Schuler G."/>
            <person name="Schultz J."/>
            <person name="Slater G."/>
            <person name="Smit A.F."/>
            <person name="Stupka E."/>
            <person name="Szustakowski J."/>
            <person name="Thierry-Mieg D."/>
            <person name="Thierry-Mieg J."/>
            <person name="Wagner L."/>
            <person name="Wallis J."/>
            <person name="Wheeler R."/>
            <person name="Williams A."/>
            <person name="Wolf Y.I."/>
            <person name="Wolfe K.H."/>
            <person name="Yang S.P."/>
            <person name="Yeh R.F."/>
            <person name="Collins F."/>
            <person name="Guyer M.S."/>
            <person name="Peterson J."/>
            <person name="Felsenfeld A."/>
            <person name="Wetterstrand K.A."/>
            <person name="Patrinos A."/>
            <person name="Morgan M.J."/>
            <person name="de Jong P."/>
            <person name="Catanese J.J."/>
            <person name="Osoegawa K."/>
            <person name="Shizuya H."/>
            <person name="Choi S."/>
            <person name="Chen Y.J."/>
        </authorList>
    </citation>
    <scope>NUCLEOTIDE SEQUENCE [LARGE SCALE GENOMIC DNA]</scope>
</reference>
<sequence>AYNRTRYELREFLEDTCVQYVQKHISAENTKDLY</sequence>
<evidence type="ECO:0007829" key="4">
    <source>
        <dbReference type="ProteomicsDB" id="A0A0U1RRC4"/>
    </source>
</evidence>
<feature type="non-terminal residue" evidence="1">
    <location>
        <position position="1"/>
    </location>
</feature>
<dbReference type="ChiTaRS" id="PROCR">
    <property type="organism name" value="human"/>
</dbReference>
<reference evidence="1 2" key="3">
    <citation type="journal article" date="2004" name="Nature">
        <title>Finishing the euchromatic sequence of the human genome.</title>
        <authorList>
            <consortium name="International Human Genome Sequencing Consortium"/>
        </authorList>
    </citation>
    <scope>NUCLEOTIDE SEQUENCE [LARGE SCALE GENOMIC DNA]</scope>
</reference>
<dbReference type="InterPro" id="IPR015669">
    <property type="entry name" value="Endothetial_C_recpt"/>
</dbReference>
<protein>
    <submittedName>
        <fullName evidence="1">Protein C receptor</fullName>
    </submittedName>
</protein>
<dbReference type="Ensembl" id="ENST00000634509.1">
    <property type="protein sequence ID" value="ENSP00000489456.1"/>
    <property type="gene ID" value="ENSG00000101000.6"/>
</dbReference>